<evidence type="ECO:0000256" key="1">
    <source>
        <dbReference type="SAM" id="Phobius"/>
    </source>
</evidence>
<feature type="transmembrane region" description="Helical" evidence="1">
    <location>
        <begin position="220"/>
        <end position="241"/>
    </location>
</feature>
<gene>
    <name evidence="2" type="ORF">METZ01_LOCUS43361</name>
</gene>
<reference evidence="2" key="1">
    <citation type="submission" date="2018-05" db="EMBL/GenBank/DDBJ databases">
        <authorList>
            <person name="Lanie J.A."/>
            <person name="Ng W.-L."/>
            <person name="Kazmierczak K.M."/>
            <person name="Andrzejewski T.M."/>
            <person name="Davidsen T.M."/>
            <person name="Wayne K.J."/>
            <person name="Tettelin H."/>
            <person name="Glass J.I."/>
            <person name="Rusch D."/>
            <person name="Podicherti R."/>
            <person name="Tsui H.-C.T."/>
            <person name="Winkler M.E."/>
        </authorList>
    </citation>
    <scope>NUCLEOTIDE SEQUENCE</scope>
</reference>
<sequence>MKKIALFLIILFINNNTLGSEAYFDLSEKEIQIETDFNGKEIIIFGIFEPKEDTIISIKGPNMDTRISKKEKLFGFWFNTKKIIYKELPSIFFLASSSPIQDILNKEAIIKEKLYFDDLLTNIITQRNFIEQKNLNEWKNSLISIKTKEDLYKEYEFKNIENKLFQTRVFFPSQSVPGKYQVTIYQIKDKIILSKKNKVILIRKSGIGDKIYKFAHEQSAAYGLLSILFAVLSGLIAATIFRRI</sequence>
<keyword evidence="1" id="KW-1133">Transmembrane helix</keyword>
<dbReference type="InterPro" id="IPR019088">
    <property type="entry name" value="CHP02186-rel_TM"/>
</dbReference>
<evidence type="ECO:0008006" key="3">
    <source>
        <dbReference type="Google" id="ProtNLM"/>
    </source>
</evidence>
<keyword evidence="1" id="KW-0812">Transmembrane</keyword>
<protein>
    <recommendedName>
        <fullName evidence="3">Transmembrane protein</fullName>
    </recommendedName>
</protein>
<dbReference type="Pfam" id="PF09608">
    <property type="entry name" value="Alph_Pro_TM"/>
    <property type="match status" value="1"/>
</dbReference>
<proteinExistence type="predicted"/>
<evidence type="ECO:0000313" key="2">
    <source>
        <dbReference type="EMBL" id="SUZ90507.1"/>
    </source>
</evidence>
<keyword evidence="1" id="KW-0472">Membrane</keyword>
<accession>A0A381RKQ8</accession>
<dbReference type="EMBL" id="UINC01001899">
    <property type="protein sequence ID" value="SUZ90507.1"/>
    <property type="molecule type" value="Genomic_DNA"/>
</dbReference>
<organism evidence="2">
    <name type="scientific">marine metagenome</name>
    <dbReference type="NCBI Taxonomy" id="408172"/>
    <lineage>
        <taxon>unclassified sequences</taxon>
        <taxon>metagenomes</taxon>
        <taxon>ecological metagenomes</taxon>
    </lineage>
</organism>
<name>A0A381RKQ8_9ZZZZ</name>
<dbReference type="AlphaFoldDB" id="A0A381RKQ8"/>